<feature type="domain" description="Immunoglobulin" evidence="3">
    <location>
        <begin position="227"/>
        <end position="330"/>
    </location>
</feature>
<accession>A0A3M0IWB8</accession>
<dbReference type="GO" id="GO:0038023">
    <property type="term" value="F:signaling receptor activity"/>
    <property type="evidence" value="ECO:0007669"/>
    <property type="project" value="InterPro"/>
</dbReference>
<dbReference type="Proteomes" id="UP000269221">
    <property type="component" value="Unassembled WGS sequence"/>
</dbReference>
<keyword evidence="1" id="KW-0812">Transmembrane</keyword>
<dbReference type="PANTHER" id="PTHR15343">
    <property type="entry name" value="CD7"/>
    <property type="match status" value="1"/>
</dbReference>
<dbReference type="GO" id="GO:0016020">
    <property type="term" value="C:membrane"/>
    <property type="evidence" value="ECO:0007669"/>
    <property type="project" value="InterPro"/>
</dbReference>
<dbReference type="InterPro" id="IPR003599">
    <property type="entry name" value="Ig_sub"/>
</dbReference>
<dbReference type="PANTHER" id="PTHR15343:SF0">
    <property type="entry name" value="T-CELL ANTIGEN CD7"/>
    <property type="match status" value="1"/>
</dbReference>
<dbReference type="InterPro" id="IPR039090">
    <property type="entry name" value="CD7"/>
</dbReference>
<keyword evidence="1" id="KW-1133">Transmembrane helix</keyword>
<keyword evidence="5" id="KW-1185">Reference proteome</keyword>
<evidence type="ECO:0000256" key="2">
    <source>
        <dbReference type="SAM" id="SignalP"/>
    </source>
</evidence>
<organism evidence="4 5">
    <name type="scientific">Hirundo rustica rustica</name>
    <dbReference type="NCBI Taxonomy" id="333673"/>
    <lineage>
        <taxon>Eukaryota</taxon>
        <taxon>Metazoa</taxon>
        <taxon>Chordata</taxon>
        <taxon>Craniata</taxon>
        <taxon>Vertebrata</taxon>
        <taxon>Euteleostomi</taxon>
        <taxon>Archelosauria</taxon>
        <taxon>Archosauria</taxon>
        <taxon>Dinosauria</taxon>
        <taxon>Saurischia</taxon>
        <taxon>Theropoda</taxon>
        <taxon>Coelurosauria</taxon>
        <taxon>Aves</taxon>
        <taxon>Neognathae</taxon>
        <taxon>Neoaves</taxon>
        <taxon>Telluraves</taxon>
        <taxon>Australaves</taxon>
        <taxon>Passeriformes</taxon>
        <taxon>Sylvioidea</taxon>
        <taxon>Hirundinidae</taxon>
        <taxon>Hirundo</taxon>
    </lineage>
</organism>
<gene>
    <name evidence="4" type="ORF">DUI87_31311</name>
</gene>
<evidence type="ECO:0000313" key="4">
    <source>
        <dbReference type="EMBL" id="RMB92200.1"/>
    </source>
</evidence>
<evidence type="ECO:0000313" key="5">
    <source>
        <dbReference type="Proteomes" id="UP000269221"/>
    </source>
</evidence>
<protein>
    <recommendedName>
        <fullName evidence="3">Immunoglobulin domain-containing protein</fullName>
    </recommendedName>
</protein>
<proteinExistence type="predicted"/>
<dbReference type="SUPFAM" id="SSF48726">
    <property type="entry name" value="Immunoglobulin"/>
    <property type="match status" value="2"/>
</dbReference>
<dbReference type="InterPro" id="IPR036179">
    <property type="entry name" value="Ig-like_dom_sf"/>
</dbReference>
<dbReference type="GO" id="GO:0002250">
    <property type="term" value="P:adaptive immune response"/>
    <property type="evidence" value="ECO:0007669"/>
    <property type="project" value="InterPro"/>
</dbReference>
<dbReference type="AlphaFoldDB" id="A0A3M0IWB8"/>
<feature type="transmembrane region" description="Helical" evidence="1">
    <location>
        <begin position="466"/>
        <end position="488"/>
    </location>
</feature>
<feature type="chain" id="PRO_5017993634" description="Immunoglobulin domain-containing protein" evidence="2">
    <location>
        <begin position="25"/>
        <end position="525"/>
    </location>
</feature>
<feature type="signal peptide" evidence="2">
    <location>
        <begin position="1"/>
        <end position="24"/>
    </location>
</feature>
<keyword evidence="1" id="KW-0472">Membrane</keyword>
<feature type="domain" description="Immunoglobulin" evidence="3">
    <location>
        <begin position="350"/>
        <end position="453"/>
    </location>
</feature>
<reference evidence="4 5" key="1">
    <citation type="submission" date="2018-07" db="EMBL/GenBank/DDBJ databases">
        <title>A high quality draft genome assembly of the barn swallow (H. rustica rustica).</title>
        <authorList>
            <person name="Formenti G."/>
            <person name="Chiara M."/>
            <person name="Poveda L."/>
            <person name="Francoijs K.-J."/>
            <person name="Bonisoli-Alquati A."/>
            <person name="Canova L."/>
            <person name="Gianfranceschi L."/>
            <person name="Horner D.S."/>
            <person name="Saino N."/>
        </authorList>
    </citation>
    <scope>NUCLEOTIDE SEQUENCE [LARGE SCALE GENOMIC DNA]</scope>
    <source>
        <strain evidence="4">Chelidonia</strain>
        <tissue evidence="4">Blood</tissue>
    </source>
</reference>
<keyword evidence="2" id="KW-0732">Signal</keyword>
<dbReference type="EMBL" id="QRBI01000230">
    <property type="protein sequence ID" value="RMB92200.1"/>
    <property type="molecule type" value="Genomic_DNA"/>
</dbReference>
<evidence type="ECO:0000256" key="1">
    <source>
        <dbReference type="SAM" id="Phobius"/>
    </source>
</evidence>
<dbReference type="SMART" id="SM00409">
    <property type="entry name" value="IG"/>
    <property type="match status" value="2"/>
</dbReference>
<comment type="caution">
    <text evidence="4">The sequence shown here is derived from an EMBL/GenBank/DDBJ whole genome shotgun (WGS) entry which is preliminary data.</text>
</comment>
<dbReference type="Pfam" id="PF07686">
    <property type="entry name" value="V-set"/>
    <property type="match status" value="1"/>
</dbReference>
<dbReference type="CDD" id="cd00099">
    <property type="entry name" value="IgV"/>
    <property type="match status" value="1"/>
</dbReference>
<name>A0A3M0IWB8_HIRRU</name>
<dbReference type="InterPro" id="IPR013106">
    <property type="entry name" value="Ig_V-set"/>
</dbReference>
<evidence type="ECO:0000259" key="3">
    <source>
        <dbReference type="SMART" id="SM00409"/>
    </source>
</evidence>
<dbReference type="OrthoDB" id="9899013at2759"/>
<dbReference type="Gene3D" id="2.60.40.10">
    <property type="entry name" value="Immunoglobulins"/>
    <property type="match status" value="2"/>
</dbReference>
<dbReference type="STRING" id="333673.A0A3M0IWB8"/>
<dbReference type="InterPro" id="IPR013783">
    <property type="entry name" value="Ig-like_fold"/>
</dbReference>
<sequence length="525" mass="58015">MDSPHLLLLGFLILDLAAPHPSIAMSTVVPVEGTEDSSPGSTTVTVYHCKDCNSSTCKSKAKSFENFQKIAETQNKTFSGVKIELVANETHVTVCFERANSCIEGIYGIFWRKAGGAGLSCGILNSGENGRGNISTEKNVCCEAETDIWRNNPTLKCYTQKSHPKPKALPAGVPEGLLGNPESLPSKKNSIGILLTFVVVAVCSGWATTHYFLRLRGRRGGGNEQSTEVISAWEGDSINITCPMNGSQNQVVMYLKAVTQNLNVIYFHKEKQPKINPEFADRIEYSEEGENLRITLHGLQESEIYLCFEIVEINGHHKDLYGKTTIVVVKGVAIPPLNKAKSSRALEQSPLHANPEQGQSVSITCVLKISPEHEEFYLLRTHVQPGTVLSVSHLNLSEVSPAFGNRLEYSREGNRVVITLHNLQKEDSDKYICAEQVKGSPLLSASGTMLLVKEVEQACGKSSWDLYVLLTVVALLFCALVCCTLRHVDVKKYFQKKKPNVVYEDMSYISRRSTPVRNNTYSRDE</sequence>